<name>A0AAD4MSM1_9BILA</name>
<sequence length="154" mass="17114">MIDCVCACIGLASKIRHRILGSEYMGPGQLPPATAATPKEKRLLPPQGKNDNCHPDNCHPRQLPPQRKKDNCHLDNCHPRQLPPATAATPKEKRLLPPRQLPPATAATPKEKRQLPPATTPTPTKLRNTLQMNIKNDTLTHKVLEKDNMEVALR</sequence>
<evidence type="ECO:0000256" key="1">
    <source>
        <dbReference type="SAM" id="MobiDB-lite"/>
    </source>
</evidence>
<protein>
    <submittedName>
        <fullName evidence="2">Uncharacterized protein</fullName>
    </submittedName>
</protein>
<dbReference type="Proteomes" id="UP001201812">
    <property type="component" value="Unassembled WGS sequence"/>
</dbReference>
<reference evidence="2" key="1">
    <citation type="submission" date="2022-01" db="EMBL/GenBank/DDBJ databases">
        <title>Genome Sequence Resource for Two Populations of Ditylenchus destructor, the Migratory Endoparasitic Phytonematode.</title>
        <authorList>
            <person name="Zhang H."/>
            <person name="Lin R."/>
            <person name="Xie B."/>
        </authorList>
    </citation>
    <scope>NUCLEOTIDE SEQUENCE</scope>
    <source>
        <strain evidence="2">BazhouSP</strain>
    </source>
</reference>
<evidence type="ECO:0000313" key="2">
    <source>
        <dbReference type="EMBL" id="KAI1699967.1"/>
    </source>
</evidence>
<organism evidence="2 3">
    <name type="scientific">Ditylenchus destructor</name>
    <dbReference type="NCBI Taxonomy" id="166010"/>
    <lineage>
        <taxon>Eukaryota</taxon>
        <taxon>Metazoa</taxon>
        <taxon>Ecdysozoa</taxon>
        <taxon>Nematoda</taxon>
        <taxon>Chromadorea</taxon>
        <taxon>Rhabditida</taxon>
        <taxon>Tylenchina</taxon>
        <taxon>Tylenchomorpha</taxon>
        <taxon>Sphaerularioidea</taxon>
        <taxon>Anguinidae</taxon>
        <taxon>Anguininae</taxon>
        <taxon>Ditylenchus</taxon>
    </lineage>
</organism>
<proteinExistence type="predicted"/>
<dbReference type="EMBL" id="JAKKPZ010000161">
    <property type="protein sequence ID" value="KAI1699967.1"/>
    <property type="molecule type" value="Genomic_DNA"/>
</dbReference>
<evidence type="ECO:0000313" key="3">
    <source>
        <dbReference type="Proteomes" id="UP001201812"/>
    </source>
</evidence>
<gene>
    <name evidence="2" type="ORF">DdX_17000</name>
</gene>
<feature type="compositionally biased region" description="Basic and acidic residues" evidence="1">
    <location>
        <begin position="67"/>
        <end position="78"/>
    </location>
</feature>
<dbReference type="AlphaFoldDB" id="A0AAD4MSM1"/>
<feature type="region of interest" description="Disordered" evidence="1">
    <location>
        <begin position="30"/>
        <end position="125"/>
    </location>
</feature>
<keyword evidence="3" id="KW-1185">Reference proteome</keyword>
<comment type="caution">
    <text evidence="2">The sequence shown here is derived from an EMBL/GenBank/DDBJ whole genome shotgun (WGS) entry which is preliminary data.</text>
</comment>
<accession>A0AAD4MSM1</accession>